<dbReference type="AlphaFoldDB" id="A0A238X5R2"/>
<dbReference type="Proteomes" id="UP000198348">
    <property type="component" value="Unassembled WGS sequence"/>
</dbReference>
<evidence type="ECO:0000256" key="6">
    <source>
        <dbReference type="ARBA" id="ARBA00022989"/>
    </source>
</evidence>
<feature type="domain" description="FAD-binding PCMH-type" evidence="9">
    <location>
        <begin position="8"/>
        <end position="182"/>
    </location>
</feature>
<protein>
    <recommendedName>
        <fullName evidence="2">Delta(24)-sterol reductase</fullName>
        <ecNumber evidence="2">1.3.1.72</ecNumber>
    </recommendedName>
</protein>
<gene>
    <name evidence="10" type="ORF">SAMN06265360_10997</name>
</gene>
<dbReference type="SUPFAM" id="SSF55103">
    <property type="entry name" value="FAD-linked oxidases, C-terminal domain"/>
    <property type="match status" value="1"/>
</dbReference>
<dbReference type="InterPro" id="IPR006094">
    <property type="entry name" value="Oxid_FAD_bind_N"/>
</dbReference>
<dbReference type="InterPro" id="IPR040165">
    <property type="entry name" value="Diminuto-like"/>
</dbReference>
<dbReference type="EMBL" id="FZNW01000009">
    <property type="protein sequence ID" value="SNR54247.1"/>
    <property type="molecule type" value="Genomic_DNA"/>
</dbReference>
<evidence type="ECO:0000256" key="7">
    <source>
        <dbReference type="ARBA" id="ARBA00023002"/>
    </source>
</evidence>
<evidence type="ECO:0000256" key="8">
    <source>
        <dbReference type="ARBA" id="ARBA00023136"/>
    </source>
</evidence>
<evidence type="ECO:0000256" key="3">
    <source>
        <dbReference type="ARBA" id="ARBA00022630"/>
    </source>
</evidence>
<reference evidence="10 11" key="1">
    <citation type="submission" date="2017-06" db="EMBL/GenBank/DDBJ databases">
        <authorList>
            <person name="Kim H.J."/>
            <person name="Triplett B.A."/>
        </authorList>
    </citation>
    <scope>NUCLEOTIDE SEQUENCE [LARGE SCALE GENOMIC DNA]</scope>
    <source>
        <strain evidence="10 11">DSM 45207</strain>
    </source>
</reference>
<dbReference type="InterPro" id="IPR016164">
    <property type="entry name" value="FAD-linked_Oxase-like_C"/>
</dbReference>
<dbReference type="InterPro" id="IPR016169">
    <property type="entry name" value="FAD-bd_PCMH_sub2"/>
</dbReference>
<name>A0A238X5R2_9PSEU</name>
<proteinExistence type="predicted"/>
<dbReference type="InterPro" id="IPR036318">
    <property type="entry name" value="FAD-bd_PCMH-like_sf"/>
</dbReference>
<dbReference type="GO" id="GO:0071949">
    <property type="term" value="F:FAD binding"/>
    <property type="evidence" value="ECO:0007669"/>
    <property type="project" value="InterPro"/>
</dbReference>
<dbReference type="GO" id="GO:0050614">
    <property type="term" value="F:Delta24-sterol reductase activity"/>
    <property type="evidence" value="ECO:0007669"/>
    <property type="project" value="UniProtKB-EC"/>
</dbReference>
<evidence type="ECO:0000313" key="10">
    <source>
        <dbReference type="EMBL" id="SNR54247.1"/>
    </source>
</evidence>
<dbReference type="PROSITE" id="PS51387">
    <property type="entry name" value="FAD_PCMH"/>
    <property type="match status" value="1"/>
</dbReference>
<keyword evidence="7" id="KW-0560">Oxidoreductase</keyword>
<dbReference type="Gene3D" id="3.30.465.10">
    <property type="match status" value="1"/>
</dbReference>
<keyword evidence="6" id="KW-1133">Transmembrane helix</keyword>
<evidence type="ECO:0000259" key="9">
    <source>
        <dbReference type="PROSITE" id="PS51387"/>
    </source>
</evidence>
<accession>A0A238X5R2</accession>
<keyword evidence="8" id="KW-0472">Membrane</keyword>
<dbReference type="Pfam" id="PF01565">
    <property type="entry name" value="FAD_binding_4"/>
    <property type="match status" value="1"/>
</dbReference>
<evidence type="ECO:0000256" key="1">
    <source>
        <dbReference type="ARBA" id="ARBA00004167"/>
    </source>
</evidence>
<evidence type="ECO:0000256" key="5">
    <source>
        <dbReference type="ARBA" id="ARBA00022827"/>
    </source>
</evidence>
<keyword evidence="4" id="KW-0812">Transmembrane</keyword>
<sequence>MLRDRPVGDEAPATGYAAYDRAVAALRARYAEVPPGVPVRLDKPTSNLFRFRPDHSGDSLDVRGFGNVLEIDAAGRTAEVGGMTTYEDLVDATLPHGLMPSVVPQLKTITVGGAIAGLGIESTSLRNGLPHEAAQEMEILTGDGRVVRARPDNEHSALFHGFPNSYGTLGYVLRVRLALEPVRPAVLLRHLHFPDTPGYVSAMRTACEDGRYEGLPVDFVDGTVFSRGEHYLTLGSFTDATGELSDYTGARVFYRSLRGRATDTLSVHDYLWRWDTDWFWCSRALGAQNPLIRAVWPRRYLRSDVYRSIVAFDRRHGLSDRVRAARGAPPREPVIQDVEVPVDRVAEFLDFFHREIGISPIWVCPLRQRHPVRWTLYPLDPETLYVNVGFWSTVPAPDGAQHGTANRKIERAVVELGGHKSLYSTSFFDESEFWELYNGYDYGKLKRAYDPERRLPDLYEKCVRER</sequence>
<dbReference type="GO" id="GO:0016020">
    <property type="term" value="C:membrane"/>
    <property type="evidence" value="ECO:0007669"/>
    <property type="project" value="UniProtKB-SubCell"/>
</dbReference>
<keyword evidence="5" id="KW-0274">FAD</keyword>
<evidence type="ECO:0000313" key="11">
    <source>
        <dbReference type="Proteomes" id="UP000198348"/>
    </source>
</evidence>
<dbReference type="SUPFAM" id="SSF56176">
    <property type="entry name" value="FAD-binding/transporter-associated domain-like"/>
    <property type="match status" value="1"/>
</dbReference>
<organism evidence="10 11">
    <name type="scientific">Haloechinothrix alba</name>
    <dbReference type="NCBI Taxonomy" id="664784"/>
    <lineage>
        <taxon>Bacteria</taxon>
        <taxon>Bacillati</taxon>
        <taxon>Actinomycetota</taxon>
        <taxon>Actinomycetes</taxon>
        <taxon>Pseudonocardiales</taxon>
        <taxon>Pseudonocardiaceae</taxon>
        <taxon>Haloechinothrix</taxon>
    </lineage>
</organism>
<keyword evidence="11" id="KW-1185">Reference proteome</keyword>
<evidence type="ECO:0000256" key="4">
    <source>
        <dbReference type="ARBA" id="ARBA00022692"/>
    </source>
</evidence>
<dbReference type="OrthoDB" id="5482059at2"/>
<dbReference type="InterPro" id="IPR016166">
    <property type="entry name" value="FAD-bd_PCMH"/>
</dbReference>
<dbReference type="PANTHER" id="PTHR10801">
    <property type="entry name" value="24-DEHYDROCHOLESTEROL REDUCTASE"/>
    <property type="match status" value="1"/>
</dbReference>
<comment type="subcellular location">
    <subcellularLocation>
        <location evidence="1">Membrane</location>
        <topology evidence="1">Single-pass membrane protein</topology>
    </subcellularLocation>
</comment>
<evidence type="ECO:0000256" key="2">
    <source>
        <dbReference type="ARBA" id="ARBA00012405"/>
    </source>
</evidence>
<keyword evidence="3" id="KW-0285">Flavoprotein</keyword>
<dbReference type="PANTHER" id="PTHR10801:SF0">
    <property type="entry name" value="DELTA(24)-STEROL REDUCTASE"/>
    <property type="match status" value="1"/>
</dbReference>
<dbReference type="EC" id="1.3.1.72" evidence="2"/>